<geneLocation type="plasmid" evidence="2 5">
    <name>unnamed1</name>
</geneLocation>
<keyword evidence="1" id="KW-0175">Coiled coil</keyword>
<dbReference type="EMBL" id="QLNI01000040">
    <property type="protein sequence ID" value="RAM00720.1"/>
    <property type="molecule type" value="Genomic_DNA"/>
</dbReference>
<sequence>MKSISVSIIFFSLFTFYSNIMAGIPVTCLNCSNLFTQALEYINEIEQLLEAIKRYEELAKQTENMMKNTKNLPSDLKGNLMSQLDSAVSNVEKLKTYKGDMDALYTIFTDTWPELKNMKDGDGTLMSDRILKRSSQLKSAVKKMDNILRSNFQLSGKQLQEMQDSGDFEDYMADLLLSKSGRQQAIEAGNQINSIAVNELRQNRALLANFVQAQTTALAQEQQEKKVLEAQEQRDLEKGINRTGVTLPDL</sequence>
<reference evidence="3 4" key="1">
    <citation type="submission" date="2018-06" db="EMBL/GenBank/DDBJ databases">
        <title>Complete Genome Sequence of Desulfobacter hydrogenophilus (DSM3380).</title>
        <authorList>
            <person name="Marietou A."/>
            <person name="Schreiber L."/>
            <person name="Marshall I."/>
            <person name="Jorgensen B."/>
        </authorList>
    </citation>
    <scope>NUCLEOTIDE SEQUENCE [LARGE SCALE GENOMIC DNA]</scope>
    <source>
        <strain evidence="3 4">DSM 3380</strain>
    </source>
</reference>
<evidence type="ECO:0000256" key="1">
    <source>
        <dbReference type="SAM" id="Coils"/>
    </source>
</evidence>
<evidence type="ECO:0000313" key="5">
    <source>
        <dbReference type="Proteomes" id="UP000293902"/>
    </source>
</evidence>
<dbReference type="Proteomes" id="UP000248798">
    <property type="component" value="Unassembled WGS sequence"/>
</dbReference>
<dbReference type="RefSeq" id="WP_111959146.1">
    <property type="nucleotide sequence ID" value="NZ_CP036314.1"/>
</dbReference>
<reference evidence="2 5" key="2">
    <citation type="submission" date="2019-02" db="EMBL/GenBank/DDBJ databases">
        <title>Complete genome sequence of Desulfobacter hydrogenophilus AcRS1.</title>
        <authorList>
            <person name="Marietou A."/>
            <person name="Lund M.B."/>
            <person name="Marshall I.P.G."/>
            <person name="Schreiber L."/>
            <person name="Jorgensen B."/>
        </authorList>
    </citation>
    <scope>NUCLEOTIDE SEQUENCE [LARGE SCALE GENOMIC DNA]</scope>
    <source>
        <strain evidence="2 5">AcRS1</strain>
        <plasmid evidence="2 5">unnamed1</plasmid>
    </source>
</reference>
<feature type="coiled-coil region" evidence="1">
    <location>
        <begin position="38"/>
        <end position="72"/>
    </location>
</feature>
<organism evidence="3 4">
    <name type="scientific">Desulfobacter hydrogenophilus</name>
    <dbReference type="NCBI Taxonomy" id="2291"/>
    <lineage>
        <taxon>Bacteria</taxon>
        <taxon>Pseudomonadati</taxon>
        <taxon>Thermodesulfobacteriota</taxon>
        <taxon>Desulfobacteria</taxon>
        <taxon>Desulfobacterales</taxon>
        <taxon>Desulfobacteraceae</taxon>
        <taxon>Desulfobacter</taxon>
    </lineage>
</organism>
<name>A0A328FAK2_9BACT</name>
<protein>
    <submittedName>
        <fullName evidence="3">P-type conjugative transfer protein TrbJ</fullName>
    </submittedName>
</protein>
<keyword evidence="5" id="KW-1185">Reference proteome</keyword>
<accession>A0A328FAK2</accession>
<evidence type="ECO:0000313" key="3">
    <source>
        <dbReference type="EMBL" id="RAM00720.1"/>
    </source>
</evidence>
<gene>
    <name evidence="3" type="primary">trbJ</name>
    <name evidence="3" type="ORF">DO021_17765</name>
    <name evidence="2" type="ORF">EYB58_22805</name>
</gene>
<evidence type="ECO:0000313" key="2">
    <source>
        <dbReference type="EMBL" id="QBH15707.1"/>
    </source>
</evidence>
<evidence type="ECO:0000313" key="4">
    <source>
        <dbReference type="Proteomes" id="UP000248798"/>
    </source>
</evidence>
<dbReference type="Proteomes" id="UP000293902">
    <property type="component" value="Plasmid unnamed1"/>
</dbReference>
<dbReference type="OrthoDB" id="5415890at2"/>
<feature type="coiled-coil region" evidence="1">
    <location>
        <begin position="211"/>
        <end position="238"/>
    </location>
</feature>
<keyword evidence="2" id="KW-0614">Plasmid</keyword>
<proteinExistence type="predicted"/>
<dbReference type="InterPro" id="IPR014147">
    <property type="entry name" value="T4SS_TrbJ"/>
</dbReference>
<dbReference type="EMBL" id="CP036314">
    <property type="protein sequence ID" value="QBH15707.1"/>
    <property type="molecule type" value="Genomic_DNA"/>
</dbReference>
<dbReference type="AlphaFoldDB" id="A0A328FAK2"/>
<dbReference type="NCBIfam" id="TIGR02780">
    <property type="entry name" value="TrbJ_Ti"/>
    <property type="match status" value="1"/>
</dbReference>